<evidence type="ECO:0000256" key="1">
    <source>
        <dbReference type="SAM" id="Phobius"/>
    </source>
</evidence>
<keyword evidence="1" id="KW-0812">Transmembrane</keyword>
<dbReference type="EMBL" id="JBHSBC010000071">
    <property type="protein sequence ID" value="MFC3986841.1"/>
    <property type="molecule type" value="Genomic_DNA"/>
</dbReference>
<organism evidence="2 3">
    <name type="scientific">Streptosporangium jomthongense</name>
    <dbReference type="NCBI Taxonomy" id="1193683"/>
    <lineage>
        <taxon>Bacteria</taxon>
        <taxon>Bacillati</taxon>
        <taxon>Actinomycetota</taxon>
        <taxon>Actinomycetes</taxon>
        <taxon>Streptosporangiales</taxon>
        <taxon>Streptosporangiaceae</taxon>
        <taxon>Streptosporangium</taxon>
    </lineage>
</organism>
<proteinExistence type="predicted"/>
<comment type="caution">
    <text evidence="2">The sequence shown here is derived from an EMBL/GenBank/DDBJ whole genome shotgun (WGS) entry which is preliminary data.</text>
</comment>
<gene>
    <name evidence="2" type="ORF">ACFOYY_42395</name>
</gene>
<evidence type="ECO:0000313" key="2">
    <source>
        <dbReference type="EMBL" id="MFC3986841.1"/>
    </source>
</evidence>
<dbReference type="Proteomes" id="UP001595698">
    <property type="component" value="Unassembled WGS sequence"/>
</dbReference>
<evidence type="ECO:0000313" key="3">
    <source>
        <dbReference type="Proteomes" id="UP001595698"/>
    </source>
</evidence>
<keyword evidence="1" id="KW-1133">Transmembrane helix</keyword>
<feature type="transmembrane region" description="Helical" evidence="1">
    <location>
        <begin position="20"/>
        <end position="43"/>
    </location>
</feature>
<sequence>MLRVYALPCIRIPRAGDSPAWRLVLIIVLLLFVIAAHLLGVAVEMTTLMVTTVASTALRLTKSVEPSPKAL</sequence>
<accession>A0ABV8FFX8</accession>
<keyword evidence="1" id="KW-0472">Membrane</keyword>
<reference evidence="3" key="1">
    <citation type="journal article" date="2019" name="Int. J. Syst. Evol. Microbiol.">
        <title>The Global Catalogue of Microorganisms (GCM) 10K type strain sequencing project: providing services to taxonomists for standard genome sequencing and annotation.</title>
        <authorList>
            <consortium name="The Broad Institute Genomics Platform"/>
            <consortium name="The Broad Institute Genome Sequencing Center for Infectious Disease"/>
            <person name="Wu L."/>
            <person name="Ma J."/>
        </authorList>
    </citation>
    <scope>NUCLEOTIDE SEQUENCE [LARGE SCALE GENOMIC DNA]</scope>
    <source>
        <strain evidence="3">TBRC 7912</strain>
    </source>
</reference>
<keyword evidence="3" id="KW-1185">Reference proteome</keyword>
<name>A0ABV8FFX8_9ACTN</name>
<dbReference type="RefSeq" id="WP_386197185.1">
    <property type="nucleotide sequence ID" value="NZ_JBHSBC010000071.1"/>
</dbReference>
<protein>
    <submittedName>
        <fullName evidence="2">Uncharacterized protein</fullName>
    </submittedName>
</protein>